<proteinExistence type="predicted"/>
<dbReference type="EMBL" id="JAUTXU010000114">
    <property type="protein sequence ID" value="KAK3707013.1"/>
    <property type="molecule type" value="Genomic_DNA"/>
</dbReference>
<evidence type="ECO:0000313" key="2">
    <source>
        <dbReference type="Proteomes" id="UP001281147"/>
    </source>
</evidence>
<name>A0ACC3N018_9PEZI</name>
<dbReference type="Proteomes" id="UP001281147">
    <property type="component" value="Unassembled WGS sequence"/>
</dbReference>
<gene>
    <name evidence="1" type="ORF">LTR37_012345</name>
</gene>
<protein>
    <submittedName>
        <fullName evidence="1">Uncharacterized protein</fullName>
    </submittedName>
</protein>
<accession>A0ACC3N018</accession>
<organism evidence="1 2">
    <name type="scientific">Vermiconidia calcicola</name>
    <dbReference type="NCBI Taxonomy" id="1690605"/>
    <lineage>
        <taxon>Eukaryota</taxon>
        <taxon>Fungi</taxon>
        <taxon>Dikarya</taxon>
        <taxon>Ascomycota</taxon>
        <taxon>Pezizomycotina</taxon>
        <taxon>Dothideomycetes</taxon>
        <taxon>Dothideomycetidae</taxon>
        <taxon>Mycosphaerellales</taxon>
        <taxon>Extremaceae</taxon>
        <taxon>Vermiconidia</taxon>
    </lineage>
</organism>
<sequence>MTGMRVLFAELHEADAKHRDETAFRKGIRALNPAVKFLNRIIDIANPISSFEPAAASGLAVAKSVATVAVAICGAEEDLEESIKDLLNHIPLIDRCDEIEEASASSLPAVHEVLITVYSDLLDFYFAALRILRSRNFVPRLAMSTMKGCLSDAVSSFTKNADNLSKHISVETSAMAQAIQLSQLDDLVDRLLKVKGLENYDATRQRTDDACGWILSDTNFVKWTGAGSGTNWISLLGPMGFGKTVTLEYIVDFLRTALAPSQPVAPVVCSYYCRNDNETSNIRNIYCGMLWQLLNRLSRLKWRFKDWYDKSKSEIGIDPTQHADRLGNFLCDMVSSIEQSVYFIVDGLDECEPSARRDLLTLLSSQCDQHSHIKVLISHRPDDDIKYQTPKSSATIRVHQSRARDEMIVQHWVTRSLHYLEKSVQQYVIATLSEKSSGSAIWVSLVVEFLGRKHVKKLDRMKAELKGMPLPHRLEDLYFKLFERAVQDELDNRRTLAQVLQILSISVRPLTMSELAQAVLSASEDSECILTATQLQRSVDVDMIFQLSKAFITMTEEDCVDSAVVRLVHQSLKEVILKTPPTKWGQTQVSQTTRSRGIEGFEDHNADALMARASICYLLLDHSPVERSISTSALSDTGSVLSSPTSASPKSPSPPLSLLETEGAISIESPTVGTFFAGFEDDNAGFTVLSTSTQDFYDYAVRFWATHFSSSAPLTGCPLHDLALQLYRKMSPPDWEDHLRISYKLPEGYPVKPGPLTVSCFYAHLHVATQMLATMEIQNKEIGCAMYWAASRGHAPCVELLMPRIRSIPSLCYQVGRSPLIAAAANGHAVCLELLLTTGCFAINESDAVGRTALSHAIGGAHSSVTAALLAWEPKDQTDVNLKDRRGWSPLFWAEGSNASGVVSKLMKDSRVDPQLLDMKLRNPLSWACEYGVAGVVKVLVADGRIDLHNQDITGITPLMYAIKSKDFRTVSALFDHCAAKTETGVAGLTVACRDRDGRNSISWAASTPDRRILELLLRYAPQEACTADSNGWGPLAWTLDPPGYLCQASMLLPYYQKHLRDEGYSGSRILHEAISWGQLDIARLIAEHLDVDINLRSGTGRTALSLAASAGSLELVKILVETRTADASIADHKGIRPLEHARQSGNVSIATYLERTVEAMAAAERPT</sequence>
<reference evidence="1" key="1">
    <citation type="submission" date="2023-07" db="EMBL/GenBank/DDBJ databases">
        <title>Black Yeasts Isolated from many extreme environments.</title>
        <authorList>
            <person name="Coleine C."/>
            <person name="Stajich J.E."/>
            <person name="Selbmann L."/>
        </authorList>
    </citation>
    <scope>NUCLEOTIDE SEQUENCE</scope>
    <source>
        <strain evidence="1">CCFEE 5714</strain>
    </source>
</reference>
<keyword evidence="2" id="KW-1185">Reference proteome</keyword>
<comment type="caution">
    <text evidence="1">The sequence shown here is derived from an EMBL/GenBank/DDBJ whole genome shotgun (WGS) entry which is preliminary data.</text>
</comment>
<evidence type="ECO:0000313" key="1">
    <source>
        <dbReference type="EMBL" id="KAK3707013.1"/>
    </source>
</evidence>